<evidence type="ECO:0000256" key="2">
    <source>
        <dbReference type="SAM" id="Phobius"/>
    </source>
</evidence>
<dbReference type="RefSeq" id="WP_124871127.1">
    <property type="nucleotide sequence ID" value="NZ_RQZF01000008.1"/>
</dbReference>
<dbReference type="CDD" id="cd00118">
    <property type="entry name" value="LysM"/>
    <property type="match status" value="1"/>
</dbReference>
<dbReference type="PANTHER" id="PTHR34700:SF4">
    <property type="entry name" value="PHAGE-LIKE ELEMENT PBSX PROTEIN XKDP"/>
    <property type="match status" value="1"/>
</dbReference>
<dbReference type="InterPro" id="IPR052196">
    <property type="entry name" value="Bact_Kbp"/>
</dbReference>
<keyword evidence="4" id="KW-1185">Reference proteome</keyword>
<sequence>MRRNYSDQSEAKTSDLARASRAGVLALLGWDLFLLVSSVGLGAIAAHIWQNLQARPAPQPHEGFLLIISIAGTVLAAWNLFNAALAHLGNLRSAPAWLTRACTGFISRWGTQHARRILMRSGAKLALGVSTFSLGVTPLAFASDLPSPEIPQVDAPMSVSEPAVFPEASPEPSGASEGSDAAPLPSPLSSLPLLPSPLLSSPGIPDSAAEADPLQSGPPIAHVPAPAPSPSSATVPARTPTTGPAISAASPNPVAQDAKQRLEHSGRYAPASADTGSVYIHGPYVRPDSSAARHEGQQAGISAAQAQYDSDHTDITSHSLSTDMLRTPNSADRESSSRSHIVREGECLWDIAAALLGEQSSDAAINDAWQRLYSLNRTTIGSNPDLILPGTVLTLPASF</sequence>
<keyword evidence="2" id="KW-1133">Transmembrane helix</keyword>
<dbReference type="PANTHER" id="PTHR34700">
    <property type="entry name" value="POTASSIUM BINDING PROTEIN KBP"/>
    <property type="match status" value="1"/>
</dbReference>
<dbReference type="InterPro" id="IPR018392">
    <property type="entry name" value="LysM"/>
</dbReference>
<dbReference type="Gene3D" id="3.10.350.10">
    <property type="entry name" value="LysM domain"/>
    <property type="match status" value="1"/>
</dbReference>
<evidence type="ECO:0000313" key="3">
    <source>
        <dbReference type="EMBL" id="RRC94979.1"/>
    </source>
</evidence>
<protein>
    <submittedName>
        <fullName evidence="3">LysM domain-containing protein</fullName>
    </submittedName>
</protein>
<accession>A0A3P1SD82</accession>
<organism evidence="3 4">
    <name type="scientific">Schaalia canis</name>
    <dbReference type="NCBI Taxonomy" id="100469"/>
    <lineage>
        <taxon>Bacteria</taxon>
        <taxon>Bacillati</taxon>
        <taxon>Actinomycetota</taxon>
        <taxon>Actinomycetes</taxon>
        <taxon>Actinomycetales</taxon>
        <taxon>Actinomycetaceae</taxon>
        <taxon>Schaalia</taxon>
    </lineage>
</organism>
<dbReference type="EMBL" id="RQZF01000008">
    <property type="protein sequence ID" value="RRC94979.1"/>
    <property type="molecule type" value="Genomic_DNA"/>
</dbReference>
<comment type="caution">
    <text evidence="3">The sequence shown here is derived from an EMBL/GenBank/DDBJ whole genome shotgun (WGS) entry which is preliminary data.</text>
</comment>
<feature type="transmembrane region" description="Helical" evidence="2">
    <location>
        <begin position="64"/>
        <end position="85"/>
    </location>
</feature>
<feature type="transmembrane region" description="Helical" evidence="2">
    <location>
        <begin position="21"/>
        <end position="44"/>
    </location>
</feature>
<dbReference type="InterPro" id="IPR036779">
    <property type="entry name" value="LysM_dom_sf"/>
</dbReference>
<dbReference type="Proteomes" id="UP000280444">
    <property type="component" value="Unassembled WGS sequence"/>
</dbReference>
<reference evidence="3 4" key="1">
    <citation type="submission" date="2018-11" db="EMBL/GenBank/DDBJ databases">
        <title>Genomes From Bacteria Associated with the Canine Oral Cavity: a Test Case for Automated Genome-Based Taxonomic Assignment.</title>
        <authorList>
            <person name="Coil D.A."/>
            <person name="Jospin G."/>
            <person name="Darling A.E."/>
            <person name="Wallis C."/>
            <person name="Davis I.J."/>
            <person name="Harris S."/>
            <person name="Eisen J.A."/>
            <person name="Holcombe L.J."/>
            <person name="O'Flynn C."/>
        </authorList>
    </citation>
    <scope>NUCLEOTIDE SEQUENCE [LARGE SCALE GENOMIC DNA]</scope>
    <source>
        <strain evidence="3 4">OH770</strain>
    </source>
</reference>
<evidence type="ECO:0000256" key="1">
    <source>
        <dbReference type="SAM" id="MobiDB-lite"/>
    </source>
</evidence>
<keyword evidence="2" id="KW-0472">Membrane</keyword>
<keyword evidence="2" id="KW-0812">Transmembrane</keyword>
<feature type="region of interest" description="Disordered" evidence="1">
    <location>
        <begin position="152"/>
        <end position="276"/>
    </location>
</feature>
<proteinExistence type="predicted"/>
<feature type="transmembrane region" description="Helical" evidence="2">
    <location>
        <begin position="125"/>
        <end position="142"/>
    </location>
</feature>
<gene>
    <name evidence="3" type="ORF">EII11_07805</name>
</gene>
<evidence type="ECO:0000313" key="4">
    <source>
        <dbReference type="Proteomes" id="UP000280444"/>
    </source>
</evidence>
<feature type="compositionally biased region" description="Low complexity" evidence="1">
    <location>
        <begin position="187"/>
        <end position="202"/>
    </location>
</feature>
<dbReference type="OrthoDB" id="3210682at2"/>
<feature type="compositionally biased region" description="Low complexity" evidence="1">
    <location>
        <begin position="218"/>
        <end position="242"/>
    </location>
</feature>
<dbReference type="AlphaFoldDB" id="A0A3P1SD82"/>
<name>A0A3P1SD82_9ACTO</name>